<keyword evidence="3" id="KW-0813">Transport</keyword>
<dbReference type="Gene3D" id="1.20.1720.10">
    <property type="entry name" value="Multidrug resistance protein D"/>
    <property type="match status" value="1"/>
</dbReference>
<reference evidence="11" key="1">
    <citation type="submission" date="2017-09" db="EMBL/GenBank/DDBJ databases">
        <authorList>
            <person name="Varghese N."/>
            <person name="Submissions S."/>
        </authorList>
    </citation>
    <scope>NUCLEOTIDE SEQUENCE [LARGE SCALE GENOMIC DNA]</scope>
    <source>
        <strain evidence="11">DSM 2913</strain>
    </source>
</reference>
<feature type="transmembrane region" description="Helical" evidence="8">
    <location>
        <begin position="141"/>
        <end position="160"/>
    </location>
</feature>
<feature type="transmembrane region" description="Helical" evidence="8">
    <location>
        <begin position="372"/>
        <end position="391"/>
    </location>
</feature>
<dbReference type="PANTHER" id="PTHR42718:SF9">
    <property type="entry name" value="MAJOR FACILITATOR SUPERFAMILY MULTIDRUG TRANSPORTER MFSC"/>
    <property type="match status" value="1"/>
</dbReference>
<keyword evidence="6 8" id="KW-1133">Transmembrane helix</keyword>
<dbReference type="InterPro" id="IPR011701">
    <property type="entry name" value="MFS"/>
</dbReference>
<keyword evidence="11" id="KW-1185">Reference proteome</keyword>
<sequence>MEEKPLHETLSTGERVILTFSLMLGVFMAILDTTIVDTVVPKMMAPLSTDLYGVQWVITSYMMAAAVGILLVESLERVLGLKKVFVGGLFLFVVASFLSGQAHTLDWMISSRSLQGLGEALIVVSAEALLFSAYPPEKRGLAMGIYGLGVSFAPALGPTLGGYITEHINWRWIFYINVPVGVLNLALSLFFLPEYKPQNTHGKFNFLSFLFISCATTSLLITLSKGQQLGWFSSDLILYTSLISIFSFLFFLLSELSSKHPLIDPSIFRIKEFVVAITVYCFLLGFSMYQVFYLIPLYYENLKLVGTFQTGTHILPLALAIGLSSPIAGILGDKKSELLSLTVAVAFYLSSAFLLLPTLNYFTPAWEASLKMIPLGIGMGFFFAPITNLALKKLGEKTTLGVSLMHYIRFVGGSFGTALATNDLQRYMWENFNKTNEIQDYSSVMSYLERLYSTFMPFVHNYENKAKAFFYGIEQVYAYSDAFSSTFLSAGFWGLLGAIPIFYLLLEFSYRRMTRWSGSTRS</sequence>
<feature type="transmembrane region" description="Helical" evidence="8">
    <location>
        <begin position="338"/>
        <end position="360"/>
    </location>
</feature>
<protein>
    <submittedName>
        <fullName evidence="10">MFS transporter, DHA2 family, multidrug resistance protein</fullName>
    </submittedName>
</protein>
<feature type="transmembrane region" description="Helical" evidence="8">
    <location>
        <begin position="487"/>
        <end position="506"/>
    </location>
</feature>
<evidence type="ECO:0000256" key="7">
    <source>
        <dbReference type="ARBA" id="ARBA00023136"/>
    </source>
</evidence>
<feature type="transmembrane region" description="Helical" evidence="8">
    <location>
        <begin position="84"/>
        <end position="102"/>
    </location>
</feature>
<evidence type="ECO:0000256" key="4">
    <source>
        <dbReference type="ARBA" id="ARBA00022475"/>
    </source>
</evidence>
<feature type="transmembrane region" description="Helical" evidence="8">
    <location>
        <begin position="273"/>
        <end position="293"/>
    </location>
</feature>
<dbReference type="EMBL" id="OBEN01000002">
    <property type="protein sequence ID" value="SNZ12971.1"/>
    <property type="molecule type" value="Genomic_DNA"/>
</dbReference>
<proteinExistence type="inferred from homology"/>
<evidence type="ECO:0000256" key="1">
    <source>
        <dbReference type="ARBA" id="ARBA00004651"/>
    </source>
</evidence>
<accession>A0A285NZA6</accession>
<evidence type="ECO:0000313" key="10">
    <source>
        <dbReference type="EMBL" id="SNZ12971.1"/>
    </source>
</evidence>
<gene>
    <name evidence="10" type="ORF">SAMN06265353_0572</name>
</gene>
<feature type="transmembrane region" description="Helical" evidence="8">
    <location>
        <begin position="398"/>
        <end position="420"/>
    </location>
</feature>
<keyword evidence="5 8" id="KW-0812">Transmembrane</keyword>
<dbReference type="OrthoDB" id="102502at2"/>
<dbReference type="Gene3D" id="1.20.1250.20">
    <property type="entry name" value="MFS general substrate transporter like domains"/>
    <property type="match status" value="1"/>
</dbReference>
<evidence type="ECO:0000256" key="2">
    <source>
        <dbReference type="ARBA" id="ARBA00008537"/>
    </source>
</evidence>
<feature type="transmembrane region" description="Helical" evidence="8">
    <location>
        <begin position="51"/>
        <end position="72"/>
    </location>
</feature>
<dbReference type="Proteomes" id="UP000218627">
    <property type="component" value="Unassembled WGS sequence"/>
</dbReference>
<dbReference type="GO" id="GO:0022857">
    <property type="term" value="F:transmembrane transporter activity"/>
    <property type="evidence" value="ECO:0007669"/>
    <property type="project" value="InterPro"/>
</dbReference>
<comment type="subcellular location">
    <subcellularLocation>
        <location evidence="1">Cell membrane</location>
        <topology evidence="1">Multi-pass membrane protein</topology>
    </subcellularLocation>
</comment>
<evidence type="ECO:0000313" key="11">
    <source>
        <dbReference type="Proteomes" id="UP000218627"/>
    </source>
</evidence>
<comment type="similarity">
    <text evidence="2">Belongs to the major facilitator superfamily. EmrB family.</text>
</comment>
<evidence type="ECO:0000256" key="3">
    <source>
        <dbReference type="ARBA" id="ARBA00022448"/>
    </source>
</evidence>
<feature type="transmembrane region" description="Helical" evidence="8">
    <location>
        <begin position="204"/>
        <end position="224"/>
    </location>
</feature>
<evidence type="ECO:0000256" key="5">
    <source>
        <dbReference type="ARBA" id="ARBA00022692"/>
    </source>
</evidence>
<dbReference type="AlphaFoldDB" id="A0A285NZA6"/>
<keyword evidence="7 8" id="KW-0472">Membrane</keyword>
<dbReference type="CDD" id="cd17503">
    <property type="entry name" value="MFS_LmrB_MDR_like"/>
    <property type="match status" value="1"/>
</dbReference>
<feature type="transmembrane region" description="Helical" evidence="8">
    <location>
        <begin position="313"/>
        <end position="331"/>
    </location>
</feature>
<dbReference type="PANTHER" id="PTHR42718">
    <property type="entry name" value="MAJOR FACILITATOR SUPERFAMILY MULTIDRUG TRANSPORTER MFSC"/>
    <property type="match status" value="1"/>
</dbReference>
<keyword evidence="4" id="KW-1003">Cell membrane</keyword>
<dbReference type="NCBIfam" id="TIGR00711">
    <property type="entry name" value="efflux_EmrB"/>
    <property type="match status" value="1"/>
</dbReference>
<evidence type="ECO:0000256" key="8">
    <source>
        <dbReference type="SAM" id="Phobius"/>
    </source>
</evidence>
<evidence type="ECO:0000259" key="9">
    <source>
        <dbReference type="PROSITE" id="PS50850"/>
    </source>
</evidence>
<evidence type="ECO:0000256" key="6">
    <source>
        <dbReference type="ARBA" id="ARBA00022989"/>
    </source>
</evidence>
<dbReference type="InterPro" id="IPR004638">
    <property type="entry name" value="EmrB-like"/>
</dbReference>
<name>A0A285NZA6_9AQUI</name>
<dbReference type="InterPro" id="IPR036259">
    <property type="entry name" value="MFS_trans_sf"/>
</dbReference>
<dbReference type="Pfam" id="PF07690">
    <property type="entry name" value="MFS_1"/>
    <property type="match status" value="1"/>
</dbReference>
<dbReference type="PROSITE" id="PS50850">
    <property type="entry name" value="MFS"/>
    <property type="match status" value="1"/>
</dbReference>
<dbReference type="GO" id="GO:0005886">
    <property type="term" value="C:plasma membrane"/>
    <property type="evidence" value="ECO:0007669"/>
    <property type="project" value="UniProtKB-SubCell"/>
</dbReference>
<feature type="transmembrane region" description="Helical" evidence="8">
    <location>
        <begin position="172"/>
        <end position="192"/>
    </location>
</feature>
<dbReference type="RefSeq" id="WP_096600920.1">
    <property type="nucleotide sequence ID" value="NZ_OBEN01000002.1"/>
</dbReference>
<feature type="transmembrane region" description="Helical" evidence="8">
    <location>
        <begin position="114"/>
        <end position="134"/>
    </location>
</feature>
<feature type="domain" description="Major facilitator superfamily (MFS) profile" evidence="9">
    <location>
        <begin position="18"/>
        <end position="509"/>
    </location>
</feature>
<organism evidence="10 11">
    <name type="scientific">Hydrogenobacter hydrogenophilus</name>
    <dbReference type="NCBI Taxonomy" id="35835"/>
    <lineage>
        <taxon>Bacteria</taxon>
        <taxon>Pseudomonadati</taxon>
        <taxon>Aquificota</taxon>
        <taxon>Aquificia</taxon>
        <taxon>Aquificales</taxon>
        <taxon>Aquificaceae</taxon>
        <taxon>Hydrogenobacter</taxon>
    </lineage>
</organism>
<dbReference type="InterPro" id="IPR020846">
    <property type="entry name" value="MFS_dom"/>
</dbReference>
<feature type="transmembrane region" description="Helical" evidence="8">
    <location>
        <begin position="236"/>
        <end position="253"/>
    </location>
</feature>
<dbReference type="SUPFAM" id="SSF103473">
    <property type="entry name" value="MFS general substrate transporter"/>
    <property type="match status" value="1"/>
</dbReference>
<feature type="transmembrane region" description="Helical" evidence="8">
    <location>
        <begin position="12"/>
        <end position="31"/>
    </location>
</feature>